<dbReference type="InterPro" id="IPR005571">
    <property type="entry name" value="RNA_pol_Rpb5_N"/>
</dbReference>
<dbReference type="FunFam" id="3.40.1340.10:FF:000003">
    <property type="entry name" value="DNA-directed RNA polymerase II, putative"/>
    <property type="match status" value="1"/>
</dbReference>
<keyword evidence="3" id="KW-0539">Nucleus</keyword>
<dbReference type="Pfam" id="PF01191">
    <property type="entry name" value="RNA_pol_Rpb5_C"/>
    <property type="match status" value="1"/>
</dbReference>
<sequence length="177" mass="20801">MEDPVTRFYKCRKTCCEMLEDRGYIMTPREKLENFSTFKEMFEDNDRQRSKMGISTTHKNDSNNRIIVYFADEVKKTGVKPLRELTERMEEKSIQRAILVTQNILTPFARDAIKEAAPRHIIENFLDTELLIMENKLPRIQDVDPVCRYFGLSKGQVVKIIRPSETAGRYVTYRLVV</sequence>
<dbReference type="Pfam" id="PF03871">
    <property type="entry name" value="RNA_pol_Rpb5_N"/>
    <property type="match status" value="1"/>
</dbReference>
<dbReference type="PANTHER" id="PTHR10535:SF0">
    <property type="entry name" value="DNA-DIRECTED RNA POLYMERASES I, II, AND III SUBUNIT RPABC1"/>
    <property type="match status" value="1"/>
</dbReference>
<dbReference type="OrthoDB" id="248779at2759"/>
<dbReference type="InterPro" id="IPR036710">
    <property type="entry name" value="RNA_pol_Rpb5_N_sf"/>
</dbReference>
<dbReference type="GO" id="GO:0006366">
    <property type="term" value="P:transcription by RNA polymerase II"/>
    <property type="evidence" value="ECO:0007669"/>
    <property type="project" value="TreeGrafter"/>
</dbReference>
<dbReference type="GO" id="GO:0005665">
    <property type="term" value="C:RNA polymerase II, core complex"/>
    <property type="evidence" value="ECO:0007669"/>
    <property type="project" value="TreeGrafter"/>
</dbReference>
<dbReference type="GO" id="GO:0005736">
    <property type="term" value="C:RNA polymerase I complex"/>
    <property type="evidence" value="ECO:0007669"/>
    <property type="project" value="TreeGrafter"/>
</dbReference>
<gene>
    <name evidence="7" type="ORF">PFMG_00937</name>
</gene>
<dbReference type="Proteomes" id="UP000054562">
    <property type="component" value="Unassembled WGS sequence"/>
</dbReference>
<feature type="domain" description="RNA polymerase subunit H/Rpb5 C-terminal" evidence="5">
    <location>
        <begin position="129"/>
        <end position="176"/>
    </location>
</feature>
<dbReference type="GO" id="GO:0003677">
    <property type="term" value="F:DNA binding"/>
    <property type="evidence" value="ECO:0007669"/>
    <property type="project" value="InterPro"/>
</dbReference>
<dbReference type="GO" id="GO:0005666">
    <property type="term" value="C:RNA polymerase III complex"/>
    <property type="evidence" value="ECO:0007669"/>
    <property type="project" value="TreeGrafter"/>
</dbReference>
<organism evidence="7 8">
    <name type="scientific">Plasmodium falciparum IGH-CR14</name>
    <dbReference type="NCBI Taxonomy" id="580059"/>
    <lineage>
        <taxon>Eukaryota</taxon>
        <taxon>Sar</taxon>
        <taxon>Alveolata</taxon>
        <taxon>Apicomplexa</taxon>
        <taxon>Aconoidasida</taxon>
        <taxon>Haemosporida</taxon>
        <taxon>Plasmodiidae</taxon>
        <taxon>Plasmodium</taxon>
        <taxon>Plasmodium (Laverania)</taxon>
    </lineage>
</organism>
<evidence type="ECO:0000259" key="5">
    <source>
        <dbReference type="Pfam" id="PF01191"/>
    </source>
</evidence>
<dbReference type="InterPro" id="IPR014381">
    <property type="entry name" value="Arch_Rpo5/euc_Rpb5"/>
</dbReference>
<keyword evidence="2" id="KW-0804">Transcription</keyword>
<dbReference type="EMBL" id="GG665006">
    <property type="protein sequence ID" value="KNG74807.1"/>
    <property type="molecule type" value="Genomic_DNA"/>
</dbReference>
<dbReference type="SUPFAM" id="SSF55287">
    <property type="entry name" value="RPB5-like RNA polymerase subunit"/>
    <property type="match status" value="1"/>
</dbReference>
<evidence type="ECO:0000313" key="8">
    <source>
        <dbReference type="Proteomes" id="UP000054562"/>
    </source>
</evidence>
<feature type="domain" description="RNA polymerase Rpb5 N-terminal" evidence="6">
    <location>
        <begin position="3"/>
        <end position="89"/>
    </location>
</feature>
<protein>
    <submittedName>
        <fullName evidence="7">RNA polymerase Rpb5</fullName>
    </submittedName>
</protein>
<accession>A0A0L1I5P9</accession>
<proteinExistence type="inferred from homology"/>
<dbReference type="GO" id="GO:0042797">
    <property type="term" value="P:tRNA transcription by RNA polymerase III"/>
    <property type="evidence" value="ECO:0007669"/>
    <property type="project" value="TreeGrafter"/>
</dbReference>
<dbReference type="InterPro" id="IPR000783">
    <property type="entry name" value="RNA_pol_subH/Rpb5_C"/>
</dbReference>
<evidence type="ECO:0000259" key="6">
    <source>
        <dbReference type="Pfam" id="PF03871"/>
    </source>
</evidence>
<reference evidence="8" key="1">
    <citation type="submission" date="2015-07" db="EMBL/GenBank/DDBJ databases">
        <title>Annotation of Plasmodium falciparum IGH-CR14.</title>
        <authorList>
            <consortium name="The Broad Institute Genome Sequencing Platform"/>
            <person name="Volkman S.K."/>
            <person name="Neafsey D.E."/>
            <person name="Dash A.P."/>
            <person name="Chitnis C.E."/>
            <person name="Hartl D.L."/>
            <person name="Young S.K."/>
            <person name="Zeng Q."/>
            <person name="Koehrsen M."/>
            <person name="Alvarado L."/>
            <person name="Berlin A."/>
            <person name="Borenstein D."/>
            <person name="Chapman S.B."/>
            <person name="Chen Z."/>
            <person name="Engels R."/>
            <person name="Freedman E."/>
            <person name="Gellesch M."/>
            <person name="Goldberg J."/>
            <person name="Griggs A."/>
            <person name="Gujja S."/>
            <person name="Heilman E.R."/>
            <person name="Heiman D.I."/>
            <person name="Howarth C."/>
            <person name="Jen D."/>
            <person name="Larson L."/>
            <person name="Mehta T."/>
            <person name="Neiman D."/>
            <person name="Park D."/>
            <person name="Pearson M."/>
            <person name="Roberts A."/>
            <person name="Saif S."/>
            <person name="Shea T."/>
            <person name="Shenoy N."/>
            <person name="Sisk P."/>
            <person name="Stolte C."/>
            <person name="Sykes S."/>
            <person name="Walk T."/>
            <person name="White J."/>
            <person name="Yandava C."/>
            <person name="Haas B."/>
            <person name="Henn M.R."/>
            <person name="Nusbaum C."/>
            <person name="Birren B."/>
        </authorList>
    </citation>
    <scope>NUCLEOTIDE SEQUENCE [LARGE SCALE GENOMIC DNA]</scope>
    <source>
        <strain evidence="8">IGH-CR14</strain>
    </source>
</reference>
<evidence type="ECO:0000256" key="2">
    <source>
        <dbReference type="ARBA" id="ARBA00023163"/>
    </source>
</evidence>
<dbReference type="Gene3D" id="3.40.1340.10">
    <property type="entry name" value="RNA polymerase, Rpb5, N-terminal domain"/>
    <property type="match status" value="1"/>
</dbReference>
<dbReference type="PIRSF" id="PIRSF000747">
    <property type="entry name" value="RPB5"/>
    <property type="match status" value="1"/>
</dbReference>
<dbReference type="InterPro" id="IPR035913">
    <property type="entry name" value="RPB5-like_sf"/>
</dbReference>
<comment type="similarity">
    <text evidence="4">Belongs to the archaeal Rpo5/eukaryotic RPB5 RNA polymerase subunit family.</text>
</comment>
<reference evidence="8" key="2">
    <citation type="submission" date="2015-07" db="EMBL/GenBank/DDBJ databases">
        <title>The genome sequence of Plasmodium falciparum IGH-CR14.</title>
        <authorList>
            <consortium name="The Broad Institute Genome Sequencing Platform"/>
            <person name="Volkman S.K."/>
            <person name="Neafsey D.E."/>
            <person name="Dash A.P."/>
            <person name="Chitnis C.E."/>
            <person name="Hartl D.L."/>
            <person name="Young S.K."/>
            <person name="Kodira C.D."/>
            <person name="Zeng Q."/>
            <person name="Koehrsen M."/>
            <person name="Godfrey P."/>
            <person name="Alvarado L."/>
            <person name="Berlin A."/>
            <person name="Borenstein D."/>
            <person name="Chen Z."/>
            <person name="Engels R."/>
            <person name="Freedman E."/>
            <person name="Gellesch M."/>
            <person name="Goldberg J."/>
            <person name="Griggs A."/>
            <person name="Gujja S."/>
            <person name="Heiman D."/>
            <person name="Hepburn T."/>
            <person name="Howarth C."/>
            <person name="Jen D."/>
            <person name="Larson L."/>
            <person name="Lewis B."/>
            <person name="Mehta T."/>
            <person name="Park D."/>
            <person name="Pearson M."/>
            <person name="Roberts A."/>
            <person name="Saif S."/>
            <person name="Shea T."/>
            <person name="Shenoy N."/>
            <person name="Sisk P."/>
            <person name="Stolte C."/>
            <person name="Sykes S."/>
            <person name="Walk T."/>
            <person name="White J."/>
            <person name="Yandava C."/>
            <person name="Wirth D.F."/>
            <person name="Nusbaum C."/>
            <person name="Birren B."/>
        </authorList>
    </citation>
    <scope>NUCLEOTIDE SEQUENCE [LARGE SCALE GENOMIC DNA]</scope>
    <source>
        <strain evidence="8">IGH-CR14</strain>
    </source>
</reference>
<dbReference type="PANTHER" id="PTHR10535">
    <property type="entry name" value="DNA-DIRECTED RNA POLYMERASES I, II, AND III SUBUNIT RPABC1"/>
    <property type="match status" value="1"/>
</dbReference>
<dbReference type="SUPFAM" id="SSF53036">
    <property type="entry name" value="Eukaryotic RPB5 N-terminal domain"/>
    <property type="match status" value="1"/>
</dbReference>
<comment type="subcellular location">
    <subcellularLocation>
        <location evidence="1">Nucleus</location>
    </subcellularLocation>
</comment>
<evidence type="ECO:0000256" key="4">
    <source>
        <dbReference type="ARBA" id="ARBA00025765"/>
    </source>
</evidence>
<dbReference type="GO" id="GO:0006362">
    <property type="term" value="P:transcription elongation by RNA polymerase I"/>
    <property type="evidence" value="ECO:0007669"/>
    <property type="project" value="TreeGrafter"/>
</dbReference>
<evidence type="ECO:0000313" key="7">
    <source>
        <dbReference type="EMBL" id="KNG74807.1"/>
    </source>
</evidence>
<name>A0A0L1I5P9_PLAFA</name>
<evidence type="ECO:0000256" key="3">
    <source>
        <dbReference type="ARBA" id="ARBA00023242"/>
    </source>
</evidence>
<dbReference type="AlphaFoldDB" id="A0A0L1I5P9"/>
<evidence type="ECO:0000256" key="1">
    <source>
        <dbReference type="ARBA" id="ARBA00004123"/>
    </source>
</evidence>
<dbReference type="GO" id="GO:0003899">
    <property type="term" value="F:DNA-directed RNA polymerase activity"/>
    <property type="evidence" value="ECO:0007669"/>
    <property type="project" value="InterPro"/>
</dbReference>